<dbReference type="EMBL" id="JAKQYM010000002">
    <property type="protein sequence ID" value="MCI2228402.1"/>
    <property type="molecule type" value="Genomic_DNA"/>
</dbReference>
<name>A0A9X2AIS8_9FLAO</name>
<protein>
    <submittedName>
        <fullName evidence="1">Phenylacetate--CoA ligase family protein</fullName>
    </submittedName>
</protein>
<dbReference type="Gene3D" id="3.40.50.12780">
    <property type="entry name" value="N-terminal domain of ligase-like"/>
    <property type="match status" value="1"/>
</dbReference>
<organism evidence="1 2">
    <name type="scientific">Polaribacter marinus</name>
    <dbReference type="NCBI Taxonomy" id="2916838"/>
    <lineage>
        <taxon>Bacteria</taxon>
        <taxon>Pseudomonadati</taxon>
        <taxon>Bacteroidota</taxon>
        <taxon>Flavobacteriia</taxon>
        <taxon>Flavobacteriales</taxon>
        <taxon>Flavobacteriaceae</taxon>
    </lineage>
</organism>
<evidence type="ECO:0000313" key="2">
    <source>
        <dbReference type="Proteomes" id="UP001139369"/>
    </source>
</evidence>
<dbReference type="GO" id="GO:0016874">
    <property type="term" value="F:ligase activity"/>
    <property type="evidence" value="ECO:0007669"/>
    <property type="project" value="UniProtKB-KW"/>
</dbReference>
<keyword evidence="2" id="KW-1185">Reference proteome</keyword>
<reference evidence="1" key="1">
    <citation type="submission" date="2022-02" db="EMBL/GenBank/DDBJ databases">
        <title>Polaribacter sp. MSW13, isolated from seawater.</title>
        <authorList>
            <person name="Kristyanto S."/>
            <person name="Jung J."/>
            <person name="Jeon C.O."/>
        </authorList>
    </citation>
    <scope>NUCLEOTIDE SEQUENCE</scope>
    <source>
        <strain evidence="1">MSW13</strain>
    </source>
</reference>
<keyword evidence="1" id="KW-0436">Ligase</keyword>
<proteinExistence type="predicted"/>
<dbReference type="PANTHER" id="PTHR36932">
    <property type="entry name" value="CAPSULAR POLYSACCHARIDE BIOSYNTHESIS PROTEIN"/>
    <property type="match status" value="1"/>
</dbReference>
<dbReference type="RefSeq" id="WP_242177515.1">
    <property type="nucleotide sequence ID" value="NZ_JAKQYM010000002.1"/>
</dbReference>
<dbReference type="Proteomes" id="UP001139369">
    <property type="component" value="Unassembled WGS sequence"/>
</dbReference>
<comment type="caution">
    <text evidence="1">The sequence shown here is derived from an EMBL/GenBank/DDBJ whole genome shotgun (WGS) entry which is preliminary data.</text>
</comment>
<gene>
    <name evidence="1" type="ORF">MC378_04425</name>
</gene>
<sequence length="453" mass="53289">MLEKKQNRLAGKKIKLNGYRFLNNMLRKFIYLLGQNIRNPSLKKHFYFLKKSENWSLEELENYQFKKLKELLLVANEHSEFYKNKFIEFDLDVNKISKLSDIKSIPILTKSELLSNSKSIHTNLKFKKTFLATTSGTSGKTLKFNREETADSFNRAAIQRGYSWFNIQPWFRNGYFWGFNFSFIQKIKNNFLDFLQNRYRIFSYEENEIKNFIKQTKNASFISGYSSMIYQTAVYLNKSTLEKPKKLKMVKGTSEKVLNIYQEEVKKAFGVKMISEYGATEAGIIAFECTEGNMHINMEGVLVEEIDQEILVTNLQMQSFPIIRYKLGDYVTLAPRSKKCSCGKSHLIIDEVTGRVGKSIYGKTNIYPSLYFYYIFKNLGNTFQIFLNYQVIQEKKGKLTFLIEQELSKYELEQLNTEILKYFKEDIFYNIIPNSDFKKTKGKLKNFISLIDE</sequence>
<dbReference type="InterPro" id="IPR053158">
    <property type="entry name" value="CapK_Type1_Caps_Biosynth"/>
</dbReference>
<dbReference type="AlphaFoldDB" id="A0A9X2AIS8"/>
<evidence type="ECO:0000313" key="1">
    <source>
        <dbReference type="EMBL" id="MCI2228402.1"/>
    </source>
</evidence>
<accession>A0A9X2AIS8</accession>
<dbReference type="PANTHER" id="PTHR36932:SF1">
    <property type="entry name" value="CAPSULAR POLYSACCHARIDE BIOSYNTHESIS PROTEIN"/>
    <property type="match status" value="1"/>
</dbReference>
<dbReference type="InterPro" id="IPR042099">
    <property type="entry name" value="ANL_N_sf"/>
</dbReference>